<keyword evidence="5" id="KW-0769">Symport</keyword>
<dbReference type="AlphaFoldDB" id="A0A834SNN5"/>
<dbReference type="GO" id="GO:0009734">
    <property type="term" value="P:auxin-activated signaling pathway"/>
    <property type="evidence" value="ECO:0007669"/>
    <property type="project" value="UniProtKB-KW"/>
</dbReference>
<proteinExistence type="inferred from homology"/>
<name>A0A834SNN5_9FABA</name>
<dbReference type="PANTHER" id="PTHR48017">
    <property type="entry name" value="OS05G0424000 PROTEIN-RELATED"/>
    <property type="match status" value="1"/>
</dbReference>
<evidence type="ECO:0000256" key="7">
    <source>
        <dbReference type="ARBA" id="ARBA00022989"/>
    </source>
</evidence>
<evidence type="ECO:0000256" key="8">
    <source>
        <dbReference type="ARBA" id="ARBA00023136"/>
    </source>
</evidence>
<keyword evidence="9" id="KW-0927">Auxin signaling pathway</keyword>
<evidence type="ECO:0000259" key="12">
    <source>
        <dbReference type="Pfam" id="PF01490"/>
    </source>
</evidence>
<sequence length="449" mass="50879">MDVEGGDNKATVLSIEQGLQNQKPIQIEDSGVTTAHTVGQDSWQQVGLLLITSFNCGWILTFSNLIMVPLSWKWGVLCLIVVGFYTAYANWLLAAFHFINGQRFIRYRDVMGFLFGKKMYHLTWVFQFLTLLLGNMGFIILGGQALKEIHSEFSDSPLRLQYYIVITGAAYFIFAFFIPTMSAMKNWLVASALLTFSYILVTLIVMVKDGKSNPNREYDIRGSQADKVFHAFGAISATIVCNTGGLLLEIQSTLRKPAVKNMRRALYSQYTVGLLFYYGIILLAYWAYGSHVSVYLPQNFSGPRWANVLVNALAYLQSIVSQHMFVAPIHEAFDTKVLDIDKGMHSKQNFKRLFVVRLLFFSGNTFVSAAFPFIGDFVNLLGSFSLIPLTFVFPSMIFLKVKAKTARREKKAWHWFNIIFSSLLTIVTTISALRLIVDNVRTYHFFADV</sequence>
<evidence type="ECO:0000256" key="1">
    <source>
        <dbReference type="ARBA" id="ARBA00004127"/>
    </source>
</evidence>
<keyword evidence="6" id="KW-0029">Amino-acid transport</keyword>
<feature type="transmembrane region" description="Helical" evidence="11">
    <location>
        <begin position="74"/>
        <end position="99"/>
    </location>
</feature>
<keyword evidence="3" id="KW-0813">Transport</keyword>
<keyword evidence="8 11" id="KW-0472">Membrane</keyword>
<evidence type="ECO:0000313" key="13">
    <source>
        <dbReference type="EMBL" id="KAF7806010.1"/>
    </source>
</evidence>
<evidence type="ECO:0000256" key="6">
    <source>
        <dbReference type="ARBA" id="ARBA00022970"/>
    </source>
</evidence>
<comment type="similarity">
    <text evidence="2">Belongs to the amino acid/polyamine transporter 2 family. Amino acid/auxin permease (AAAP) (TC 2.A.18.1) subfamily.</text>
</comment>
<dbReference type="InterPro" id="IPR013057">
    <property type="entry name" value="AA_transpt_TM"/>
</dbReference>
<feature type="transmembrane region" description="Helical" evidence="11">
    <location>
        <begin position="160"/>
        <end position="180"/>
    </location>
</feature>
<feature type="transmembrane region" description="Helical" evidence="11">
    <location>
        <begin position="308"/>
        <end position="333"/>
    </location>
</feature>
<evidence type="ECO:0000256" key="2">
    <source>
        <dbReference type="ARBA" id="ARBA00005590"/>
    </source>
</evidence>
<reference evidence="13" key="1">
    <citation type="submission" date="2020-09" db="EMBL/GenBank/DDBJ databases">
        <title>Genome-Enabled Discovery of Anthraquinone Biosynthesis in Senna tora.</title>
        <authorList>
            <person name="Kang S.-H."/>
            <person name="Pandey R.P."/>
            <person name="Lee C.-M."/>
            <person name="Sim J.-S."/>
            <person name="Jeong J.-T."/>
            <person name="Choi B.-S."/>
            <person name="Jung M."/>
            <person name="Ginzburg D."/>
            <person name="Zhao K."/>
            <person name="Won S.Y."/>
            <person name="Oh T.-J."/>
            <person name="Yu Y."/>
            <person name="Kim N.-H."/>
            <person name="Lee O.R."/>
            <person name="Lee T.-H."/>
            <person name="Bashyal P."/>
            <person name="Kim T.-S."/>
            <person name="Lee W.-H."/>
            <person name="Kawkins C."/>
            <person name="Kim C.-K."/>
            <person name="Kim J.S."/>
            <person name="Ahn B.O."/>
            <person name="Rhee S.Y."/>
            <person name="Sohng J.K."/>
        </authorList>
    </citation>
    <scope>NUCLEOTIDE SEQUENCE</scope>
    <source>
        <tissue evidence="13">Leaf</tissue>
    </source>
</reference>
<feature type="transmembrane region" description="Helical" evidence="11">
    <location>
        <begin position="269"/>
        <end position="288"/>
    </location>
</feature>
<feature type="transmembrane region" description="Helical" evidence="11">
    <location>
        <begin position="413"/>
        <end position="437"/>
    </location>
</feature>
<feature type="transmembrane region" description="Helical" evidence="11">
    <location>
        <begin position="354"/>
        <end position="374"/>
    </location>
</feature>
<dbReference type="Pfam" id="PF01490">
    <property type="entry name" value="Aa_trans"/>
    <property type="match status" value="1"/>
</dbReference>
<dbReference type="GO" id="GO:0012505">
    <property type="term" value="C:endomembrane system"/>
    <property type="evidence" value="ECO:0007669"/>
    <property type="project" value="UniProtKB-SubCell"/>
</dbReference>
<feature type="transmembrane region" description="Helical" evidence="11">
    <location>
        <begin position="46"/>
        <end position="68"/>
    </location>
</feature>
<organism evidence="13 14">
    <name type="scientific">Senna tora</name>
    <dbReference type="NCBI Taxonomy" id="362788"/>
    <lineage>
        <taxon>Eukaryota</taxon>
        <taxon>Viridiplantae</taxon>
        <taxon>Streptophyta</taxon>
        <taxon>Embryophyta</taxon>
        <taxon>Tracheophyta</taxon>
        <taxon>Spermatophyta</taxon>
        <taxon>Magnoliopsida</taxon>
        <taxon>eudicotyledons</taxon>
        <taxon>Gunneridae</taxon>
        <taxon>Pentapetalae</taxon>
        <taxon>rosids</taxon>
        <taxon>fabids</taxon>
        <taxon>Fabales</taxon>
        <taxon>Fabaceae</taxon>
        <taxon>Caesalpinioideae</taxon>
        <taxon>Cassia clade</taxon>
        <taxon>Senna</taxon>
    </lineage>
</organism>
<accession>A0A834SNN5</accession>
<dbReference type="Proteomes" id="UP000634136">
    <property type="component" value="Unassembled WGS sequence"/>
</dbReference>
<protein>
    <submittedName>
        <fullName evidence="13">Proline transporter 2-like</fullName>
    </submittedName>
</protein>
<feature type="transmembrane region" description="Helical" evidence="11">
    <location>
        <begin position="228"/>
        <end position="248"/>
    </location>
</feature>
<comment type="function">
    <text evidence="10">Carrier protein involved in proton-driven auxin influx. Mediates the formation of auxin gradient from developing leaves (site of auxin biosynthesis) to tips by contributing to the loading of auxin in vascular tissues and facilitating acropetal (base to tip) auxin transport within inner tissues of the root apex, and basipetal (tip to base) auxin transport within outer tissues of the root apex. May be involved in lateral roots and nodules formation.</text>
</comment>
<keyword evidence="4 11" id="KW-0812">Transmembrane</keyword>
<evidence type="ECO:0000256" key="3">
    <source>
        <dbReference type="ARBA" id="ARBA00022448"/>
    </source>
</evidence>
<evidence type="ECO:0000256" key="10">
    <source>
        <dbReference type="ARBA" id="ARBA00045588"/>
    </source>
</evidence>
<feature type="transmembrane region" description="Helical" evidence="11">
    <location>
        <begin position="380"/>
        <end position="401"/>
    </location>
</feature>
<keyword evidence="7 11" id="KW-1133">Transmembrane helix</keyword>
<comment type="caution">
    <text evidence="13">The sequence shown here is derived from an EMBL/GenBank/DDBJ whole genome shotgun (WGS) entry which is preliminary data.</text>
</comment>
<evidence type="ECO:0000256" key="9">
    <source>
        <dbReference type="ARBA" id="ARBA00023294"/>
    </source>
</evidence>
<dbReference type="GO" id="GO:0006865">
    <property type="term" value="P:amino acid transport"/>
    <property type="evidence" value="ECO:0007669"/>
    <property type="project" value="UniProtKB-KW"/>
</dbReference>
<evidence type="ECO:0000256" key="4">
    <source>
        <dbReference type="ARBA" id="ARBA00022692"/>
    </source>
</evidence>
<keyword evidence="14" id="KW-1185">Reference proteome</keyword>
<evidence type="ECO:0000313" key="14">
    <source>
        <dbReference type="Proteomes" id="UP000634136"/>
    </source>
</evidence>
<gene>
    <name evidence="13" type="ORF">G2W53_038171</name>
</gene>
<evidence type="ECO:0000256" key="11">
    <source>
        <dbReference type="SAM" id="Phobius"/>
    </source>
</evidence>
<feature type="transmembrane region" description="Helical" evidence="11">
    <location>
        <begin position="120"/>
        <end position="140"/>
    </location>
</feature>
<comment type="subcellular location">
    <subcellularLocation>
        <location evidence="1">Endomembrane system</location>
        <topology evidence="1">Multi-pass membrane protein</topology>
    </subcellularLocation>
</comment>
<feature type="domain" description="Amino acid transporter transmembrane" evidence="12">
    <location>
        <begin position="40"/>
        <end position="431"/>
    </location>
</feature>
<evidence type="ECO:0000256" key="5">
    <source>
        <dbReference type="ARBA" id="ARBA00022847"/>
    </source>
</evidence>
<dbReference type="GO" id="GO:0015293">
    <property type="term" value="F:symporter activity"/>
    <property type="evidence" value="ECO:0007669"/>
    <property type="project" value="UniProtKB-KW"/>
</dbReference>
<dbReference type="OrthoDB" id="40134at2759"/>
<dbReference type="EMBL" id="JAAIUW010000012">
    <property type="protein sequence ID" value="KAF7806010.1"/>
    <property type="molecule type" value="Genomic_DNA"/>
</dbReference>
<feature type="transmembrane region" description="Helical" evidence="11">
    <location>
        <begin position="187"/>
        <end position="208"/>
    </location>
</feature>